<accession>A0ABP8D136</accession>
<dbReference type="InterPro" id="IPR022134">
    <property type="entry name" value="DUF3667"/>
</dbReference>
<evidence type="ECO:0000313" key="2">
    <source>
        <dbReference type="EMBL" id="GAA4245847.1"/>
    </source>
</evidence>
<feature type="transmembrane region" description="Helical" evidence="1">
    <location>
        <begin position="202"/>
        <end position="229"/>
    </location>
</feature>
<reference evidence="3" key="1">
    <citation type="journal article" date="2019" name="Int. J. Syst. Evol. Microbiol.">
        <title>The Global Catalogue of Microorganisms (GCM) 10K type strain sequencing project: providing services to taxonomists for standard genome sequencing and annotation.</title>
        <authorList>
            <consortium name="The Broad Institute Genomics Platform"/>
            <consortium name="The Broad Institute Genome Sequencing Center for Infectious Disease"/>
            <person name="Wu L."/>
            <person name="Ma J."/>
        </authorList>
    </citation>
    <scope>NUCLEOTIDE SEQUENCE [LARGE SCALE GENOMIC DNA]</scope>
    <source>
        <strain evidence="3">JCM 17633</strain>
    </source>
</reference>
<protein>
    <recommendedName>
        <fullName evidence="4">DUF3667 domain-containing protein</fullName>
    </recommendedName>
</protein>
<keyword evidence="3" id="KW-1185">Reference proteome</keyword>
<feature type="transmembrane region" description="Helical" evidence="1">
    <location>
        <begin position="109"/>
        <end position="128"/>
    </location>
</feature>
<gene>
    <name evidence="2" type="ORF">GCM10022292_29840</name>
</gene>
<dbReference type="Pfam" id="PF12412">
    <property type="entry name" value="DUF3667"/>
    <property type="match status" value="1"/>
</dbReference>
<feature type="transmembrane region" description="Helical" evidence="1">
    <location>
        <begin position="168"/>
        <end position="190"/>
    </location>
</feature>
<feature type="transmembrane region" description="Helical" evidence="1">
    <location>
        <begin position="52"/>
        <end position="73"/>
    </location>
</feature>
<dbReference type="RefSeq" id="WP_344715743.1">
    <property type="nucleotide sequence ID" value="NZ_BAABCB010000029.1"/>
</dbReference>
<evidence type="ECO:0008006" key="4">
    <source>
        <dbReference type="Google" id="ProtNLM"/>
    </source>
</evidence>
<keyword evidence="1" id="KW-1133">Transmembrane helix</keyword>
<dbReference type="EMBL" id="BAABCB010000029">
    <property type="protein sequence ID" value="GAA4245847.1"/>
    <property type="molecule type" value="Genomic_DNA"/>
</dbReference>
<sequence length="237" mass="27696">MIRNRLTIRNLFEHISETFFNYDNKLLQTFIQLFKQPEDVIVSYINGVRKKYVNPISFFGLALTLTGLSIFLLKKFYMQHLDFSSLFGDINLSQNAFDSSFSFGLEYNSLIYVAFIPISAIISWIVFIDKKYNLTEHAIIYLYSMSFLMVLMFFLAQIALLVTPSNYMLFSLLLWPLMFIYHCYILTRIFKLSLGSLIMKSMLFFILFFVTYIGVSILVFVIMLITGVVNLEDFAPK</sequence>
<name>A0ABP8D136_9FLAO</name>
<evidence type="ECO:0000256" key="1">
    <source>
        <dbReference type="SAM" id="Phobius"/>
    </source>
</evidence>
<organism evidence="2 3">
    <name type="scientific">Winogradskyella damuponensis</name>
    <dbReference type="NCBI Taxonomy" id="943939"/>
    <lineage>
        <taxon>Bacteria</taxon>
        <taxon>Pseudomonadati</taxon>
        <taxon>Bacteroidota</taxon>
        <taxon>Flavobacteriia</taxon>
        <taxon>Flavobacteriales</taxon>
        <taxon>Flavobacteriaceae</taxon>
        <taxon>Winogradskyella</taxon>
    </lineage>
</organism>
<keyword evidence="1" id="KW-0812">Transmembrane</keyword>
<evidence type="ECO:0000313" key="3">
    <source>
        <dbReference type="Proteomes" id="UP001501682"/>
    </source>
</evidence>
<comment type="caution">
    <text evidence="2">The sequence shown here is derived from an EMBL/GenBank/DDBJ whole genome shotgun (WGS) entry which is preliminary data.</text>
</comment>
<keyword evidence="1" id="KW-0472">Membrane</keyword>
<feature type="transmembrane region" description="Helical" evidence="1">
    <location>
        <begin position="140"/>
        <end position="162"/>
    </location>
</feature>
<dbReference type="Proteomes" id="UP001501682">
    <property type="component" value="Unassembled WGS sequence"/>
</dbReference>
<proteinExistence type="predicted"/>